<name>G8BUE8_TETPH</name>
<dbReference type="AlphaFoldDB" id="G8BUE8"/>
<dbReference type="OrthoDB" id="4063724at2759"/>
<reference evidence="2 3" key="1">
    <citation type="journal article" date="2011" name="Proc. Natl. Acad. Sci. U.S.A.">
        <title>Evolutionary erosion of yeast sex chromosomes by mating-type switching accidents.</title>
        <authorList>
            <person name="Gordon J.L."/>
            <person name="Armisen D."/>
            <person name="Proux-Wera E."/>
            <person name="Oheigeartaigh S.S."/>
            <person name="Byrne K.P."/>
            <person name="Wolfe K.H."/>
        </authorList>
    </citation>
    <scope>NUCLEOTIDE SEQUENCE [LARGE SCALE GENOMIC DNA]</scope>
    <source>
        <strain evidence="3">ATCC 24235 / CBS 4417 / NBRC 1672 / NRRL Y-8282 / UCD 70-5</strain>
    </source>
</reference>
<sequence>MSEELNTNEWTWNGWTNVSLDNTEYIINLVTISNKSLILVFVPIAFTNDNNQDDAIFVAKLDDDYFIRQCSDQGFQRDSINQLKAHLSNSIYNGGTIQSLSKVSLNIQIILQINCSMSINIFLPIIKISNEVLTHIYNTSMQYLIRNICMQNIESNILKQTIQTKYRAIQYISEQICTTMDDKEIIKKWVPPGSIHSRSLKPLSETWLDNTVVNSYHQAYDSKPIAENNHISKIFKRFQMWTTKYLTYKKKNSDNFSDNNNKSIDVGTSSFDENFDSLINIDDDEHSLEGSLNNSGNSIRQSSDTDVSETYFNNVNGNAFESNSYHFEVTPELQQNSTFGETQEENSDINTDEHETIYHSPKKRRVFGKVKSQK</sequence>
<proteinExistence type="predicted"/>
<keyword evidence="3" id="KW-1185">Reference proteome</keyword>
<gene>
    <name evidence="2" type="primary">TPHA0F02530</name>
    <name evidence="2" type="ordered locus">TPHA_0F02530</name>
</gene>
<dbReference type="RefSeq" id="XP_003686168.1">
    <property type="nucleotide sequence ID" value="XM_003686120.1"/>
</dbReference>
<accession>G8BUE8</accession>
<dbReference type="EMBL" id="HE612861">
    <property type="protein sequence ID" value="CCE63734.1"/>
    <property type="molecule type" value="Genomic_DNA"/>
</dbReference>
<protein>
    <submittedName>
        <fullName evidence="2">Uncharacterized protein</fullName>
    </submittedName>
</protein>
<evidence type="ECO:0000313" key="2">
    <source>
        <dbReference type="EMBL" id="CCE63734.1"/>
    </source>
</evidence>
<evidence type="ECO:0000256" key="1">
    <source>
        <dbReference type="SAM" id="MobiDB-lite"/>
    </source>
</evidence>
<dbReference type="HOGENOM" id="CLU_816832_0_0_1"/>
<dbReference type="GeneID" id="11535621"/>
<organism evidence="2 3">
    <name type="scientific">Tetrapisispora phaffii (strain ATCC 24235 / CBS 4417 / NBRC 1672 / NRRL Y-8282 / UCD 70-5)</name>
    <name type="common">Yeast</name>
    <name type="synonym">Fabospora phaffii</name>
    <dbReference type="NCBI Taxonomy" id="1071381"/>
    <lineage>
        <taxon>Eukaryota</taxon>
        <taxon>Fungi</taxon>
        <taxon>Dikarya</taxon>
        <taxon>Ascomycota</taxon>
        <taxon>Saccharomycotina</taxon>
        <taxon>Saccharomycetes</taxon>
        <taxon>Saccharomycetales</taxon>
        <taxon>Saccharomycetaceae</taxon>
        <taxon>Tetrapisispora</taxon>
    </lineage>
</organism>
<dbReference type="Proteomes" id="UP000005666">
    <property type="component" value="Chromosome 6"/>
</dbReference>
<dbReference type="KEGG" id="tpf:TPHA_0F02530"/>
<feature type="region of interest" description="Disordered" evidence="1">
    <location>
        <begin position="337"/>
        <end position="374"/>
    </location>
</feature>
<evidence type="ECO:0000313" key="3">
    <source>
        <dbReference type="Proteomes" id="UP000005666"/>
    </source>
</evidence>
<feature type="compositionally biased region" description="Basic residues" evidence="1">
    <location>
        <begin position="360"/>
        <end position="374"/>
    </location>
</feature>